<dbReference type="EMBL" id="JAVDYD010000001">
    <property type="protein sequence ID" value="MDR7336516.1"/>
    <property type="molecule type" value="Genomic_DNA"/>
</dbReference>
<dbReference type="RefSeq" id="WP_270124342.1">
    <property type="nucleotide sequence ID" value="NZ_BAAAOM010000002.1"/>
</dbReference>
<keyword evidence="4" id="KW-1185">Reference proteome</keyword>
<sequence length="138" mass="15116">MDDKRVPAELTPKLALGLLGHEEFGRVAFVADGLPTIRPLNHVVYEGLILVHTRHTTAFAQAVLAHPGLPVAYQADEIDRHSRLGWSVLVNGTAADVTDSRRTERLGPRVQSWLARPLDTVIAITPQAVSGLRLTMEQ</sequence>
<dbReference type="Pfam" id="PF12900">
    <property type="entry name" value="Pyridox_ox_2"/>
    <property type="match status" value="1"/>
</dbReference>
<dbReference type="InterPro" id="IPR024747">
    <property type="entry name" value="Pyridox_Oxase-rel"/>
</dbReference>
<dbReference type="Proteomes" id="UP001183604">
    <property type="component" value="Unassembled WGS sequence"/>
</dbReference>
<reference evidence="2 4" key="2">
    <citation type="submission" date="2023-07" db="EMBL/GenBank/DDBJ databases">
        <title>Sequencing the genomes of 1000 actinobacteria strains.</title>
        <authorList>
            <person name="Klenk H.-P."/>
        </authorList>
    </citation>
    <scope>NUCLEOTIDE SEQUENCE [LARGE SCALE GENOMIC DNA]</scope>
    <source>
        <strain evidence="2 4">DSM 44724</strain>
    </source>
</reference>
<gene>
    <name evidence="2" type="ORF">J2S69_000235</name>
    <name evidence="1" type="ORF">O2L01_22840</name>
</gene>
<organism evidence="1 3">
    <name type="scientific">Glycomyces lechevalierae</name>
    <dbReference type="NCBI Taxonomy" id="256034"/>
    <lineage>
        <taxon>Bacteria</taxon>
        <taxon>Bacillati</taxon>
        <taxon>Actinomycetota</taxon>
        <taxon>Actinomycetes</taxon>
        <taxon>Glycomycetales</taxon>
        <taxon>Glycomycetaceae</taxon>
        <taxon>Glycomyces</taxon>
    </lineage>
</organism>
<accession>A0A9X3PXI7</accession>
<dbReference type="AlphaFoldDB" id="A0A9X3PXI7"/>
<reference evidence="1" key="1">
    <citation type="submission" date="2022-12" db="EMBL/GenBank/DDBJ databases">
        <title>Gycomyces niveus sp.nov., a novel actinomycete isolated from soil in Shouguang.</title>
        <authorList>
            <person name="Yang X."/>
        </authorList>
    </citation>
    <scope>NUCLEOTIDE SEQUENCE</scope>
    <source>
        <strain evidence="1">DSM 44724</strain>
    </source>
</reference>
<protein>
    <submittedName>
        <fullName evidence="2">Nitroimidazol reductase NimA-like FMN-containing flavoprotein (Pyridoxamine 5'-phosphate oxidase superfamily)</fullName>
    </submittedName>
    <submittedName>
        <fullName evidence="1">Pyridoxamine 5'-phosphate oxidase family protein</fullName>
    </submittedName>
</protein>
<comment type="caution">
    <text evidence="1">The sequence shown here is derived from an EMBL/GenBank/DDBJ whole genome shotgun (WGS) entry which is preliminary data.</text>
</comment>
<evidence type="ECO:0000313" key="4">
    <source>
        <dbReference type="Proteomes" id="UP001183604"/>
    </source>
</evidence>
<evidence type="ECO:0000313" key="2">
    <source>
        <dbReference type="EMBL" id="MDR7336516.1"/>
    </source>
</evidence>
<dbReference type="EMBL" id="JAPZVQ010000020">
    <property type="protein sequence ID" value="MDA1387848.1"/>
    <property type="molecule type" value="Genomic_DNA"/>
</dbReference>
<name>A0A9X3PXI7_9ACTN</name>
<evidence type="ECO:0000313" key="3">
    <source>
        <dbReference type="Proteomes" id="UP001145799"/>
    </source>
</evidence>
<dbReference type="Gene3D" id="2.30.110.10">
    <property type="entry name" value="Electron Transport, Fmn-binding Protein, Chain A"/>
    <property type="match status" value="1"/>
</dbReference>
<proteinExistence type="predicted"/>
<dbReference type="SUPFAM" id="SSF50475">
    <property type="entry name" value="FMN-binding split barrel"/>
    <property type="match status" value="1"/>
</dbReference>
<dbReference type="Proteomes" id="UP001145799">
    <property type="component" value="Unassembled WGS sequence"/>
</dbReference>
<dbReference type="InterPro" id="IPR012349">
    <property type="entry name" value="Split_barrel_FMN-bd"/>
</dbReference>
<evidence type="ECO:0000313" key="1">
    <source>
        <dbReference type="EMBL" id="MDA1387848.1"/>
    </source>
</evidence>